<keyword evidence="7" id="KW-0663">Pyridoxal phosphate</keyword>
<sequence length="370" mass="41412">MASRKIINFSPGPAKIPEQVLERAQKELLSYQNTGISVMEMSHRSADFVKIISHAENTLRELLHIPDDYQVLFLPGGGSGQFAGIAMNLMGLKESRCADYVITGTWSAKAAKEAEKYGKVHLVFPKRDKYHDIPDMSTWKLNPDASYVHYCANETVHGVEFEFIPETNGVPLVCDMSSNILSRPVDISKFGVIYAGAQKNIGCAGVTLVIIRQDLIGYDMPECPSILSYKVQAGNNSVYNTPPTYSIYIMGLVFDWLVEQGGCEAMAKRNLEKVKLLYDLIDASKGFYHAPVHHTCRSRMNTHLRISSADGAVDEKLEKEFIDEAAKKGMIQLKGHRSIGGLRISLYNAINVDEVRTLIDFMREFQEKHQ</sequence>
<evidence type="ECO:0000313" key="15">
    <source>
        <dbReference type="Proteomes" id="UP001209878"/>
    </source>
</evidence>
<dbReference type="Gene3D" id="3.90.1150.10">
    <property type="entry name" value="Aspartate Aminotransferase, domain 1"/>
    <property type="match status" value="1"/>
</dbReference>
<dbReference type="PROSITE" id="PS00595">
    <property type="entry name" value="AA_TRANSFER_CLASS_5"/>
    <property type="match status" value="1"/>
</dbReference>
<comment type="cofactor">
    <cofactor evidence="1 11">
        <name>pyridoxal 5'-phosphate</name>
        <dbReference type="ChEBI" id="CHEBI:597326"/>
    </cofactor>
</comment>
<dbReference type="EMBL" id="JAODUO010000414">
    <property type="protein sequence ID" value="KAK2181029.1"/>
    <property type="molecule type" value="Genomic_DNA"/>
</dbReference>
<dbReference type="EC" id="2.6.1.52" evidence="12"/>
<comment type="catalytic activity">
    <reaction evidence="9">
        <text>4-(phosphooxy)-L-threonine + 2-oxoglutarate = (R)-3-hydroxy-2-oxo-4-phosphooxybutanoate + L-glutamate</text>
        <dbReference type="Rhea" id="RHEA:16573"/>
        <dbReference type="ChEBI" id="CHEBI:16810"/>
        <dbReference type="ChEBI" id="CHEBI:29985"/>
        <dbReference type="ChEBI" id="CHEBI:58452"/>
        <dbReference type="ChEBI" id="CHEBI:58538"/>
        <dbReference type="EC" id="2.6.1.52"/>
    </reaction>
</comment>
<comment type="caution">
    <text evidence="14">The sequence shown here is derived from an EMBL/GenBank/DDBJ whole genome shotgun (WGS) entry which is preliminary data.</text>
</comment>
<dbReference type="Proteomes" id="UP001209878">
    <property type="component" value="Unassembled WGS sequence"/>
</dbReference>
<dbReference type="InterPro" id="IPR020578">
    <property type="entry name" value="Aminotrans_V_PyrdxlP_BS"/>
</dbReference>
<keyword evidence="4 12" id="KW-0032">Aminotransferase</keyword>
<dbReference type="InterPro" id="IPR000192">
    <property type="entry name" value="Aminotrans_V_dom"/>
</dbReference>
<dbReference type="AlphaFoldDB" id="A0AAD9NVE7"/>
<name>A0AAD9NVE7_RIDPI</name>
<dbReference type="PANTHER" id="PTHR43247:SF1">
    <property type="entry name" value="PHOSPHOSERINE AMINOTRANSFERASE"/>
    <property type="match status" value="1"/>
</dbReference>
<evidence type="ECO:0000256" key="9">
    <source>
        <dbReference type="ARBA" id="ARBA00047630"/>
    </source>
</evidence>
<evidence type="ECO:0000256" key="5">
    <source>
        <dbReference type="ARBA" id="ARBA00022605"/>
    </source>
</evidence>
<evidence type="ECO:0000256" key="4">
    <source>
        <dbReference type="ARBA" id="ARBA00022576"/>
    </source>
</evidence>
<dbReference type="FunFam" id="3.40.640.10:FF:000010">
    <property type="entry name" value="Phosphoserine aminotransferase"/>
    <property type="match status" value="1"/>
</dbReference>
<comment type="catalytic activity">
    <reaction evidence="10 12">
        <text>O-phospho-L-serine + 2-oxoglutarate = 3-phosphooxypyruvate + L-glutamate</text>
        <dbReference type="Rhea" id="RHEA:14329"/>
        <dbReference type="ChEBI" id="CHEBI:16810"/>
        <dbReference type="ChEBI" id="CHEBI:18110"/>
        <dbReference type="ChEBI" id="CHEBI:29985"/>
        <dbReference type="ChEBI" id="CHEBI:57524"/>
        <dbReference type="EC" id="2.6.1.52"/>
    </reaction>
</comment>
<protein>
    <recommendedName>
        <fullName evidence="12">Phosphoserine aminotransferase</fullName>
        <ecNumber evidence="12">2.6.1.52</ecNumber>
    </recommendedName>
</protein>
<keyword evidence="8 12" id="KW-0718">Serine biosynthesis</keyword>
<dbReference type="PANTHER" id="PTHR43247">
    <property type="entry name" value="PHOSPHOSERINE AMINOTRANSFERASE"/>
    <property type="match status" value="1"/>
</dbReference>
<dbReference type="NCBIfam" id="TIGR01364">
    <property type="entry name" value="serC_1"/>
    <property type="match status" value="1"/>
</dbReference>
<dbReference type="GO" id="GO:0005737">
    <property type="term" value="C:cytoplasm"/>
    <property type="evidence" value="ECO:0007669"/>
    <property type="project" value="TreeGrafter"/>
</dbReference>
<dbReference type="GO" id="GO:0004648">
    <property type="term" value="F:O-phospho-L-serine:2-oxoglutarate aminotransferase activity"/>
    <property type="evidence" value="ECO:0007669"/>
    <property type="project" value="UniProtKB-EC"/>
</dbReference>
<evidence type="ECO:0000256" key="6">
    <source>
        <dbReference type="ARBA" id="ARBA00022679"/>
    </source>
</evidence>
<dbReference type="InterPro" id="IPR015422">
    <property type="entry name" value="PyrdxlP-dep_Trfase_small"/>
</dbReference>
<evidence type="ECO:0000256" key="1">
    <source>
        <dbReference type="ARBA" id="ARBA00001933"/>
    </source>
</evidence>
<accession>A0AAD9NVE7</accession>
<evidence type="ECO:0000256" key="12">
    <source>
        <dbReference type="RuleBase" id="RU004505"/>
    </source>
</evidence>
<dbReference type="NCBIfam" id="NF003764">
    <property type="entry name" value="PRK05355.1"/>
    <property type="match status" value="1"/>
</dbReference>
<dbReference type="CDD" id="cd00611">
    <property type="entry name" value="PSAT_like"/>
    <property type="match status" value="1"/>
</dbReference>
<evidence type="ECO:0000313" key="14">
    <source>
        <dbReference type="EMBL" id="KAK2181029.1"/>
    </source>
</evidence>
<organism evidence="14 15">
    <name type="scientific">Ridgeia piscesae</name>
    <name type="common">Tubeworm</name>
    <dbReference type="NCBI Taxonomy" id="27915"/>
    <lineage>
        <taxon>Eukaryota</taxon>
        <taxon>Metazoa</taxon>
        <taxon>Spiralia</taxon>
        <taxon>Lophotrochozoa</taxon>
        <taxon>Annelida</taxon>
        <taxon>Polychaeta</taxon>
        <taxon>Sedentaria</taxon>
        <taxon>Canalipalpata</taxon>
        <taxon>Sabellida</taxon>
        <taxon>Siboglinidae</taxon>
        <taxon>Ridgeia</taxon>
    </lineage>
</organism>
<dbReference type="HAMAP" id="MF_00160">
    <property type="entry name" value="SerC_aminotrans_5"/>
    <property type="match status" value="1"/>
</dbReference>
<evidence type="ECO:0000259" key="13">
    <source>
        <dbReference type="Pfam" id="PF00266"/>
    </source>
</evidence>
<evidence type="ECO:0000256" key="10">
    <source>
        <dbReference type="ARBA" id="ARBA00049007"/>
    </source>
</evidence>
<reference evidence="14" key="1">
    <citation type="journal article" date="2023" name="Mol. Biol. Evol.">
        <title>Third-Generation Sequencing Reveals the Adaptive Role of the Epigenome in Three Deep-Sea Polychaetes.</title>
        <authorList>
            <person name="Perez M."/>
            <person name="Aroh O."/>
            <person name="Sun Y."/>
            <person name="Lan Y."/>
            <person name="Juniper S.K."/>
            <person name="Young C.R."/>
            <person name="Angers B."/>
            <person name="Qian P.Y."/>
        </authorList>
    </citation>
    <scope>NUCLEOTIDE SEQUENCE</scope>
    <source>
        <strain evidence="14">R07B-5</strain>
    </source>
</reference>
<comment type="similarity">
    <text evidence="3">Belongs to the class-V pyridoxal-phosphate-dependent aminotransferase family. SerC subfamily.</text>
</comment>
<keyword evidence="15" id="KW-1185">Reference proteome</keyword>
<dbReference type="Gene3D" id="3.40.640.10">
    <property type="entry name" value="Type I PLP-dependent aspartate aminotransferase-like (Major domain)"/>
    <property type="match status" value="1"/>
</dbReference>
<comment type="pathway">
    <text evidence="2 12">Amino-acid biosynthesis; L-serine biosynthesis; L-serine from 3-phospho-D-glycerate: step 2/3.</text>
</comment>
<evidence type="ECO:0000256" key="8">
    <source>
        <dbReference type="ARBA" id="ARBA00023299"/>
    </source>
</evidence>
<proteinExistence type="inferred from homology"/>
<dbReference type="PIRSF" id="PIRSF000525">
    <property type="entry name" value="SerC"/>
    <property type="match status" value="1"/>
</dbReference>
<dbReference type="FunFam" id="3.90.1150.10:FF:000006">
    <property type="entry name" value="Phosphoserine aminotransferase"/>
    <property type="match status" value="1"/>
</dbReference>
<dbReference type="InterPro" id="IPR022278">
    <property type="entry name" value="Pser_aminoTfrase"/>
</dbReference>
<dbReference type="InterPro" id="IPR015424">
    <property type="entry name" value="PyrdxlP-dep_Trfase"/>
</dbReference>
<keyword evidence="5 12" id="KW-0028">Amino-acid biosynthesis</keyword>
<dbReference type="InterPro" id="IPR015421">
    <property type="entry name" value="PyrdxlP-dep_Trfase_major"/>
</dbReference>
<gene>
    <name evidence="14" type="ORF">NP493_414g00033</name>
</gene>
<feature type="domain" description="Aminotransferase class V" evidence="13">
    <location>
        <begin position="7"/>
        <end position="358"/>
    </location>
</feature>
<evidence type="ECO:0000256" key="2">
    <source>
        <dbReference type="ARBA" id="ARBA00005099"/>
    </source>
</evidence>
<evidence type="ECO:0000256" key="3">
    <source>
        <dbReference type="ARBA" id="ARBA00006904"/>
    </source>
</evidence>
<evidence type="ECO:0000256" key="11">
    <source>
        <dbReference type="RuleBase" id="RU004504"/>
    </source>
</evidence>
<keyword evidence="6 12" id="KW-0808">Transferase</keyword>
<dbReference type="Pfam" id="PF00266">
    <property type="entry name" value="Aminotran_5"/>
    <property type="match status" value="1"/>
</dbReference>
<dbReference type="GO" id="GO:0030170">
    <property type="term" value="F:pyridoxal phosphate binding"/>
    <property type="evidence" value="ECO:0007669"/>
    <property type="project" value="TreeGrafter"/>
</dbReference>
<evidence type="ECO:0000256" key="7">
    <source>
        <dbReference type="ARBA" id="ARBA00022898"/>
    </source>
</evidence>
<dbReference type="SUPFAM" id="SSF53383">
    <property type="entry name" value="PLP-dependent transferases"/>
    <property type="match status" value="1"/>
</dbReference>
<dbReference type="GO" id="GO:0006564">
    <property type="term" value="P:L-serine biosynthetic process"/>
    <property type="evidence" value="ECO:0007669"/>
    <property type="project" value="UniProtKB-KW"/>
</dbReference>